<organism evidence="2 3">
    <name type="scientific">Companilactobacillus kimchiensis</name>
    <dbReference type="NCBI Taxonomy" id="993692"/>
    <lineage>
        <taxon>Bacteria</taxon>
        <taxon>Bacillati</taxon>
        <taxon>Bacillota</taxon>
        <taxon>Bacilli</taxon>
        <taxon>Lactobacillales</taxon>
        <taxon>Lactobacillaceae</taxon>
        <taxon>Companilactobacillus</taxon>
    </lineage>
</organism>
<dbReference type="InterPro" id="IPR014729">
    <property type="entry name" value="Rossmann-like_a/b/a_fold"/>
</dbReference>
<evidence type="ECO:0000313" key="3">
    <source>
        <dbReference type="Proteomes" id="UP000051006"/>
    </source>
</evidence>
<sequence>MKLSTTDIANINLLGEFCGPRDIKSLTQTELKQQFGIKQADVYVLFGGSILSGVDILAQAIQNHIAKKYLIVGGYGHTTATLQQTVITKYPDIPAKQMQEAEIFAALLKKRFNLQPDLLETKSTNCGNNITYLLALLKENKINFTSIILSQDATMQRRMSACLRKYVGTDVKVINYATYQTDLIQHQDDLEFMPPVIDMWCPERYLTLLMGEIPRLTDDEHGYGPLGKRFISHIEIPQDILRAYKDLHDKYPDINRPSNSKYSF</sequence>
<evidence type="ECO:0000313" key="2">
    <source>
        <dbReference type="EMBL" id="KRN99874.1"/>
    </source>
</evidence>
<dbReference type="OrthoDB" id="2216870at2"/>
<dbReference type="InterPro" id="IPR051599">
    <property type="entry name" value="Cell_Envelope_Assoc"/>
</dbReference>
<dbReference type="Gene3D" id="3.40.50.620">
    <property type="entry name" value="HUPs"/>
    <property type="match status" value="1"/>
</dbReference>
<dbReference type="PANTHER" id="PTHR30336:SF20">
    <property type="entry name" value="DUF218 DOMAIN-CONTAINING PROTEIN"/>
    <property type="match status" value="1"/>
</dbReference>
<dbReference type="Pfam" id="PF02698">
    <property type="entry name" value="DUF218"/>
    <property type="match status" value="1"/>
</dbReference>
<reference evidence="2 3" key="1">
    <citation type="journal article" date="2015" name="Genome Announc.">
        <title>Expanding the biotechnology potential of lactobacilli through comparative genomics of 213 strains and associated genera.</title>
        <authorList>
            <person name="Sun Z."/>
            <person name="Harris H.M."/>
            <person name="McCann A."/>
            <person name="Guo C."/>
            <person name="Argimon S."/>
            <person name="Zhang W."/>
            <person name="Yang X."/>
            <person name="Jeffery I.B."/>
            <person name="Cooney J.C."/>
            <person name="Kagawa T.F."/>
            <person name="Liu W."/>
            <person name="Song Y."/>
            <person name="Salvetti E."/>
            <person name="Wrobel A."/>
            <person name="Rasinkangas P."/>
            <person name="Parkhill J."/>
            <person name="Rea M.C."/>
            <person name="O'Sullivan O."/>
            <person name="Ritari J."/>
            <person name="Douillard F.P."/>
            <person name="Paul Ross R."/>
            <person name="Yang R."/>
            <person name="Briner A.E."/>
            <person name="Felis G.E."/>
            <person name="de Vos W.M."/>
            <person name="Barrangou R."/>
            <person name="Klaenhammer T.R."/>
            <person name="Caufield P.W."/>
            <person name="Cui Y."/>
            <person name="Zhang H."/>
            <person name="O'Toole P.W."/>
        </authorList>
    </citation>
    <scope>NUCLEOTIDE SEQUENCE [LARGE SCALE GENOMIC DNA]</scope>
    <source>
        <strain evidence="2 3">DSM 24716</strain>
    </source>
</reference>
<dbReference type="AlphaFoldDB" id="A0A0R2LD99"/>
<gene>
    <name evidence="2" type="ORF">IV57_GL002206</name>
</gene>
<dbReference type="RefSeq" id="WP_057880325.1">
    <property type="nucleotide sequence ID" value="NZ_JQCF01000006.1"/>
</dbReference>
<comment type="caution">
    <text evidence="2">The sequence shown here is derived from an EMBL/GenBank/DDBJ whole genome shotgun (WGS) entry which is preliminary data.</text>
</comment>
<dbReference type="Proteomes" id="UP000051006">
    <property type="component" value="Unassembled WGS sequence"/>
</dbReference>
<keyword evidence="3" id="KW-1185">Reference proteome</keyword>
<dbReference type="PANTHER" id="PTHR30336">
    <property type="entry name" value="INNER MEMBRANE PROTEIN, PROBABLE PERMEASE"/>
    <property type="match status" value="1"/>
</dbReference>
<dbReference type="InterPro" id="IPR003848">
    <property type="entry name" value="DUF218"/>
</dbReference>
<dbReference type="EMBL" id="JQCF01000006">
    <property type="protein sequence ID" value="KRN99874.1"/>
    <property type="molecule type" value="Genomic_DNA"/>
</dbReference>
<dbReference type="PATRIC" id="fig|993692.3.peg.2244"/>
<dbReference type="STRING" id="993692.IV57_GL002206"/>
<accession>A0A0R2LD99</accession>
<feature type="domain" description="DUF218" evidence="1">
    <location>
        <begin position="44"/>
        <end position="188"/>
    </location>
</feature>
<dbReference type="Gene3D" id="1.10.3620.10">
    <property type="entry name" value="YdcF like domain"/>
    <property type="match status" value="1"/>
</dbReference>
<proteinExistence type="predicted"/>
<name>A0A0R2LD99_9LACO</name>
<protein>
    <recommendedName>
        <fullName evidence="1">DUF218 domain-containing protein</fullName>
    </recommendedName>
</protein>
<dbReference type="GO" id="GO:0005886">
    <property type="term" value="C:plasma membrane"/>
    <property type="evidence" value="ECO:0007669"/>
    <property type="project" value="TreeGrafter"/>
</dbReference>
<evidence type="ECO:0000259" key="1">
    <source>
        <dbReference type="Pfam" id="PF02698"/>
    </source>
</evidence>